<evidence type="ECO:0000313" key="7">
    <source>
        <dbReference type="Proteomes" id="UP000256645"/>
    </source>
</evidence>
<dbReference type="InterPro" id="IPR010291">
    <property type="entry name" value="Ion_channel_UNC-93"/>
</dbReference>
<protein>
    <recommendedName>
        <fullName evidence="8">UNC93-like protein</fullName>
    </recommendedName>
</protein>
<feature type="transmembrane region" description="Helical" evidence="5">
    <location>
        <begin position="420"/>
        <end position="441"/>
    </location>
</feature>
<dbReference type="EMBL" id="PDLM01000005">
    <property type="protein sequence ID" value="RDW77128.1"/>
    <property type="molecule type" value="Genomic_DNA"/>
</dbReference>
<feature type="transmembrane region" description="Helical" evidence="5">
    <location>
        <begin position="92"/>
        <end position="115"/>
    </location>
</feature>
<sequence length="510" mass="56275">MGLSFLKTPKDVVLTSTALEAGKELDTSADEAATQIPGSVELPRSYHVCGLTFFAYTHPRIQTAMLGMVIFLTVGMYHVLSALGGAGQQTAYLADMASITLYAVFAAFALLAPAILSYFGIRITLFLGGMGYAAYAASLWCFNHTKNKPFVYFGGAWNGFSAALLWTAERTGITAYATEDKKGLYVAIFYTIYQIGTVVGSCIPVGQNWNAGTGSSTVTDGTYIGLMIMMMLGSCTALLLWPMHRVVREDGTRVALPSQLTFKEQVVTCWQILKANPWITLVWPYSFGYYYYNVYQNNRFNSLVFTVRGRSLNTLLSGIVQVLSGWTMALITDKLPTNRRNRAYAGIAFVFILCNAVWIGGYFAMVETVKGLTEAQKVDVFSPGYGVRAFLYVCYGYMDGCTGTYLLWFFGALSNDPKVLSVFISMFTFWSSAAYIIAYALDYYSISKEFMFGSSWFVQAIGPLFLIPIVMFWMKDTCIVDLDVDVVVEGQIPQQSAPEEISGVAKGDDK</sequence>
<organism evidence="6 7">
    <name type="scientific">Coleophoma cylindrospora</name>
    <dbReference type="NCBI Taxonomy" id="1849047"/>
    <lineage>
        <taxon>Eukaryota</taxon>
        <taxon>Fungi</taxon>
        <taxon>Dikarya</taxon>
        <taxon>Ascomycota</taxon>
        <taxon>Pezizomycotina</taxon>
        <taxon>Leotiomycetes</taxon>
        <taxon>Helotiales</taxon>
        <taxon>Dermateaceae</taxon>
        <taxon>Coleophoma</taxon>
    </lineage>
</organism>
<feature type="transmembrane region" description="Helical" evidence="5">
    <location>
        <begin position="385"/>
        <end position="408"/>
    </location>
</feature>
<dbReference type="Proteomes" id="UP000256645">
    <property type="component" value="Unassembled WGS sequence"/>
</dbReference>
<feature type="transmembrane region" description="Helical" evidence="5">
    <location>
        <begin position="343"/>
        <end position="365"/>
    </location>
</feature>
<dbReference type="OrthoDB" id="196103at2759"/>
<evidence type="ECO:0000313" key="6">
    <source>
        <dbReference type="EMBL" id="RDW77128.1"/>
    </source>
</evidence>
<keyword evidence="4 5" id="KW-0472">Membrane</keyword>
<evidence type="ECO:0000256" key="4">
    <source>
        <dbReference type="ARBA" id="ARBA00023136"/>
    </source>
</evidence>
<feature type="transmembrane region" description="Helical" evidence="5">
    <location>
        <begin position="121"/>
        <end position="142"/>
    </location>
</feature>
<dbReference type="Gene3D" id="1.20.1250.20">
    <property type="entry name" value="MFS general substrate transporter like domains"/>
    <property type="match status" value="1"/>
</dbReference>
<dbReference type="AlphaFoldDB" id="A0A3D8RT35"/>
<dbReference type="InterPro" id="IPR051617">
    <property type="entry name" value="UNC-93-like_regulator"/>
</dbReference>
<evidence type="ECO:0000256" key="1">
    <source>
        <dbReference type="ARBA" id="ARBA00004141"/>
    </source>
</evidence>
<proteinExistence type="predicted"/>
<keyword evidence="3 5" id="KW-1133">Transmembrane helix</keyword>
<keyword evidence="2 5" id="KW-0812">Transmembrane</keyword>
<reference evidence="6 7" key="1">
    <citation type="journal article" date="2018" name="IMA Fungus">
        <title>IMA Genome-F 9: Draft genome sequence of Annulohypoxylon stygium, Aspergillus mulundensis, Berkeleyomyces basicola (syn. Thielaviopsis basicola), Ceratocystis smalleyi, two Cercospora beticola strains, Coleophoma cylindrospora, Fusarium fracticaudum, Phialophora cf. hyalina, and Morchella septimelata.</title>
        <authorList>
            <person name="Wingfield B.D."/>
            <person name="Bills G.F."/>
            <person name="Dong Y."/>
            <person name="Huang W."/>
            <person name="Nel W.J."/>
            <person name="Swalarsk-Parry B.S."/>
            <person name="Vaghefi N."/>
            <person name="Wilken P.M."/>
            <person name="An Z."/>
            <person name="de Beer Z.W."/>
            <person name="De Vos L."/>
            <person name="Chen L."/>
            <person name="Duong T.A."/>
            <person name="Gao Y."/>
            <person name="Hammerbacher A."/>
            <person name="Kikkert J.R."/>
            <person name="Li Y."/>
            <person name="Li H."/>
            <person name="Li K."/>
            <person name="Li Q."/>
            <person name="Liu X."/>
            <person name="Ma X."/>
            <person name="Naidoo K."/>
            <person name="Pethybridge S.J."/>
            <person name="Sun J."/>
            <person name="Steenkamp E.T."/>
            <person name="van der Nest M.A."/>
            <person name="van Wyk S."/>
            <person name="Wingfield M.J."/>
            <person name="Xiong C."/>
            <person name="Yue Q."/>
            <person name="Zhang X."/>
        </authorList>
    </citation>
    <scope>NUCLEOTIDE SEQUENCE [LARGE SCALE GENOMIC DNA]</scope>
    <source>
        <strain evidence="6 7">BP6252</strain>
    </source>
</reference>
<feature type="transmembrane region" description="Helical" evidence="5">
    <location>
        <begin position="453"/>
        <end position="473"/>
    </location>
</feature>
<evidence type="ECO:0000256" key="3">
    <source>
        <dbReference type="ARBA" id="ARBA00022989"/>
    </source>
</evidence>
<evidence type="ECO:0008006" key="8">
    <source>
        <dbReference type="Google" id="ProtNLM"/>
    </source>
</evidence>
<dbReference type="InterPro" id="IPR036259">
    <property type="entry name" value="MFS_trans_sf"/>
</dbReference>
<feature type="transmembrane region" description="Helical" evidence="5">
    <location>
        <begin position="223"/>
        <end position="241"/>
    </location>
</feature>
<comment type="caution">
    <text evidence="6">The sequence shown here is derived from an EMBL/GenBank/DDBJ whole genome shotgun (WGS) entry which is preliminary data.</text>
</comment>
<evidence type="ECO:0000256" key="5">
    <source>
        <dbReference type="SAM" id="Phobius"/>
    </source>
</evidence>
<dbReference type="PANTHER" id="PTHR23294">
    <property type="entry name" value="ET TRANSLATION PRODUCT-RELATED"/>
    <property type="match status" value="1"/>
</dbReference>
<name>A0A3D8RT35_9HELO</name>
<gene>
    <name evidence="6" type="ORF">BP6252_05181</name>
</gene>
<dbReference type="GO" id="GO:0016020">
    <property type="term" value="C:membrane"/>
    <property type="evidence" value="ECO:0007669"/>
    <property type="project" value="UniProtKB-SubCell"/>
</dbReference>
<dbReference type="Pfam" id="PF05978">
    <property type="entry name" value="UNC-93"/>
    <property type="match status" value="1"/>
</dbReference>
<feature type="transmembrane region" description="Helical" evidence="5">
    <location>
        <begin position="61"/>
        <end position="80"/>
    </location>
</feature>
<comment type="subcellular location">
    <subcellularLocation>
        <location evidence="1">Membrane</location>
        <topology evidence="1">Multi-pass membrane protein</topology>
    </subcellularLocation>
</comment>
<evidence type="ECO:0000256" key="2">
    <source>
        <dbReference type="ARBA" id="ARBA00022692"/>
    </source>
</evidence>
<keyword evidence="7" id="KW-1185">Reference proteome</keyword>
<dbReference type="SUPFAM" id="SSF103473">
    <property type="entry name" value="MFS general substrate transporter"/>
    <property type="match status" value="1"/>
</dbReference>
<accession>A0A3D8RT35</accession>
<dbReference type="PANTHER" id="PTHR23294:SF59">
    <property type="entry name" value="UNC93-LIKE PROTEIN C922.05C"/>
    <property type="match status" value="1"/>
</dbReference>